<gene>
    <name evidence="2" type="ORF">GQ651_04475</name>
</gene>
<name>A0A7C9MVU0_9RHOB</name>
<keyword evidence="3" id="KW-1185">Reference proteome</keyword>
<evidence type="ECO:0000313" key="2">
    <source>
        <dbReference type="EMBL" id="MXQ07094.1"/>
    </source>
</evidence>
<evidence type="ECO:0000313" key="3">
    <source>
        <dbReference type="Proteomes" id="UP000480350"/>
    </source>
</evidence>
<dbReference type="AlphaFoldDB" id="A0A7C9MVU0"/>
<keyword evidence="1" id="KW-0472">Membrane</keyword>
<reference evidence="2 3" key="2">
    <citation type="submission" date="2020-03" db="EMBL/GenBank/DDBJ databases">
        <title>Kangsaoukella pontilimi gen. nov., sp. nov., a new member of the family Rhodobacteraceae isolated from a tidal mudflat.</title>
        <authorList>
            <person name="Kim I.S."/>
        </authorList>
    </citation>
    <scope>NUCLEOTIDE SEQUENCE [LARGE SCALE GENOMIC DNA]</scope>
    <source>
        <strain evidence="2 3">GH1-50</strain>
    </source>
</reference>
<sequence>MLAMIFLFCTAIGLLLGAAAFLIGGPAFLGLGFVLLILAFGASMLIASEHEAKGTPAE</sequence>
<evidence type="ECO:0000256" key="1">
    <source>
        <dbReference type="SAM" id="Phobius"/>
    </source>
</evidence>
<dbReference type="Proteomes" id="UP000480350">
    <property type="component" value="Unassembled WGS sequence"/>
</dbReference>
<keyword evidence="1" id="KW-0812">Transmembrane</keyword>
<dbReference type="EMBL" id="WUPT01000001">
    <property type="protein sequence ID" value="MXQ07094.1"/>
    <property type="molecule type" value="Genomic_DNA"/>
</dbReference>
<keyword evidence="1" id="KW-1133">Transmembrane helix</keyword>
<accession>A0A7C9MVU0</accession>
<organism evidence="2 3">
    <name type="scientific">Kangsaoukella pontilimi</name>
    <dbReference type="NCBI Taxonomy" id="2691042"/>
    <lineage>
        <taxon>Bacteria</taxon>
        <taxon>Pseudomonadati</taxon>
        <taxon>Pseudomonadota</taxon>
        <taxon>Alphaproteobacteria</taxon>
        <taxon>Rhodobacterales</taxon>
        <taxon>Paracoccaceae</taxon>
        <taxon>Kangsaoukella</taxon>
    </lineage>
</organism>
<feature type="transmembrane region" description="Helical" evidence="1">
    <location>
        <begin position="30"/>
        <end position="47"/>
    </location>
</feature>
<protein>
    <submittedName>
        <fullName evidence="2">Uncharacterized protein</fullName>
    </submittedName>
</protein>
<reference evidence="2 3" key="1">
    <citation type="submission" date="2019-12" db="EMBL/GenBank/DDBJ databases">
        <authorList>
            <person name="Lee S.D."/>
        </authorList>
    </citation>
    <scope>NUCLEOTIDE SEQUENCE [LARGE SCALE GENOMIC DNA]</scope>
    <source>
        <strain evidence="2 3">GH1-50</strain>
    </source>
</reference>
<proteinExistence type="predicted"/>
<comment type="caution">
    <text evidence="2">The sequence shown here is derived from an EMBL/GenBank/DDBJ whole genome shotgun (WGS) entry which is preliminary data.</text>
</comment>
<dbReference type="RefSeq" id="WP_160762994.1">
    <property type="nucleotide sequence ID" value="NZ_WUPT01000001.1"/>
</dbReference>